<protein>
    <recommendedName>
        <fullName evidence="1">F-box domain-containing protein</fullName>
    </recommendedName>
</protein>
<gene>
    <name evidence="2" type="ORF">CYLTODRAFT_490422</name>
</gene>
<dbReference type="AlphaFoldDB" id="A0A0D7BBN5"/>
<sequence>MEYTAQQPAGLSEEKIVAFLRDGHPLLSTERAHIRSAIPDLRATLHQHSIRLQALKSVLRVFESEHAYVGAKLQKYEAVFAPIQHVPDDVLLEIFRLCLPLPIEDDVFYPNINVRWQLTKVCHAWRELVHNTPSLWESVVIQNHPDFVSNRYTLHRYLEMSGQHPLRVVFEDGAGKDDMCPIANILFKTSSRWKVLCMQFKIETFAQETSKVVDIYRKFNKTTIEELYLTLSAKGSPYDFPQALENFQSFLKHTLPKFTSLRRADLPGSSFAQFTPVGLPRTVTHFKAPSYAQALHHLKAMPNLIELHFAHNHCASQSTNSLPAVRHDTLRVLRMCKYFTLDNLTLPALGELTVGLDPNLIRSGANRKPCVVDPTHLDSLASFIERSRCRLKSLVLLDPSLMLDQRLISDVLDPLSDSLVSLGLSLVPTDPECACQLRRMVRRPDVKGPAPRLKYLELKLALVAVGQDAANQDMLQAISELIISRCDPLIAAKWGTAVLKGVRTHLYYREFFVQLEEMCVRELGEFVPVFDRAVHRAYSDTVHWEGPGWADRTSLAACMGVWQDEFGY</sequence>
<dbReference type="EMBL" id="KN880520">
    <property type="protein sequence ID" value="KIY67660.1"/>
    <property type="molecule type" value="Genomic_DNA"/>
</dbReference>
<dbReference type="Proteomes" id="UP000054007">
    <property type="component" value="Unassembled WGS sequence"/>
</dbReference>
<keyword evidence="3" id="KW-1185">Reference proteome</keyword>
<dbReference type="STRING" id="1314674.A0A0D7BBN5"/>
<evidence type="ECO:0000259" key="1">
    <source>
        <dbReference type="Pfam" id="PF12937"/>
    </source>
</evidence>
<dbReference type="InterPro" id="IPR001810">
    <property type="entry name" value="F-box_dom"/>
</dbReference>
<reference evidence="2 3" key="1">
    <citation type="journal article" date="2015" name="Fungal Genet. Biol.">
        <title>Evolution of novel wood decay mechanisms in Agaricales revealed by the genome sequences of Fistulina hepatica and Cylindrobasidium torrendii.</title>
        <authorList>
            <person name="Floudas D."/>
            <person name="Held B.W."/>
            <person name="Riley R."/>
            <person name="Nagy L.G."/>
            <person name="Koehler G."/>
            <person name="Ransdell A.S."/>
            <person name="Younus H."/>
            <person name="Chow J."/>
            <person name="Chiniquy J."/>
            <person name="Lipzen A."/>
            <person name="Tritt A."/>
            <person name="Sun H."/>
            <person name="Haridas S."/>
            <person name="LaButti K."/>
            <person name="Ohm R.A."/>
            <person name="Kues U."/>
            <person name="Blanchette R.A."/>
            <person name="Grigoriev I.V."/>
            <person name="Minto R.E."/>
            <person name="Hibbett D.S."/>
        </authorList>
    </citation>
    <scope>NUCLEOTIDE SEQUENCE [LARGE SCALE GENOMIC DNA]</scope>
    <source>
        <strain evidence="2 3">FP15055 ss-10</strain>
    </source>
</reference>
<evidence type="ECO:0000313" key="3">
    <source>
        <dbReference type="Proteomes" id="UP000054007"/>
    </source>
</evidence>
<feature type="domain" description="F-box" evidence="1">
    <location>
        <begin position="83"/>
        <end position="141"/>
    </location>
</feature>
<proteinExistence type="predicted"/>
<dbReference type="OrthoDB" id="2269034at2759"/>
<dbReference type="Pfam" id="PF12937">
    <property type="entry name" value="F-box-like"/>
    <property type="match status" value="1"/>
</dbReference>
<organism evidence="2 3">
    <name type="scientific">Cylindrobasidium torrendii FP15055 ss-10</name>
    <dbReference type="NCBI Taxonomy" id="1314674"/>
    <lineage>
        <taxon>Eukaryota</taxon>
        <taxon>Fungi</taxon>
        <taxon>Dikarya</taxon>
        <taxon>Basidiomycota</taxon>
        <taxon>Agaricomycotina</taxon>
        <taxon>Agaricomycetes</taxon>
        <taxon>Agaricomycetidae</taxon>
        <taxon>Agaricales</taxon>
        <taxon>Marasmiineae</taxon>
        <taxon>Physalacriaceae</taxon>
        <taxon>Cylindrobasidium</taxon>
    </lineage>
</organism>
<dbReference type="Gene3D" id="1.20.1280.50">
    <property type="match status" value="1"/>
</dbReference>
<name>A0A0D7BBN5_9AGAR</name>
<evidence type="ECO:0000313" key="2">
    <source>
        <dbReference type="EMBL" id="KIY67660.1"/>
    </source>
</evidence>
<accession>A0A0D7BBN5</accession>